<protein>
    <submittedName>
        <fullName evidence="1">Uncharacterized protein</fullName>
    </submittedName>
</protein>
<dbReference type="Proteomes" id="UP000233399">
    <property type="component" value="Unassembled WGS sequence"/>
</dbReference>
<name>A0A2N1ISL5_9PSED</name>
<reference evidence="1 2" key="1">
    <citation type="submission" date="2017-12" db="EMBL/GenBank/DDBJ databases">
        <title>Isolation and characterization of an aerobic denitrifying Pseudomonas monteilii CY06 from aquaculture ponds.</title>
        <authorList>
            <person name="Ma Q."/>
            <person name="Cai Y."/>
            <person name="He Z."/>
        </authorList>
    </citation>
    <scope>NUCLEOTIDE SEQUENCE [LARGE SCALE GENOMIC DNA]</scope>
    <source>
        <strain evidence="1 2">CY06</strain>
    </source>
</reference>
<dbReference type="EMBL" id="PJCG01000016">
    <property type="protein sequence ID" value="PKI23733.1"/>
    <property type="molecule type" value="Genomic_DNA"/>
</dbReference>
<dbReference type="AlphaFoldDB" id="A0A2N1ISL5"/>
<accession>A0A2N1ISL5</accession>
<organism evidence="1 2">
    <name type="scientific">Pseudomonas monteilii</name>
    <dbReference type="NCBI Taxonomy" id="76759"/>
    <lineage>
        <taxon>Bacteria</taxon>
        <taxon>Pseudomonadati</taxon>
        <taxon>Pseudomonadota</taxon>
        <taxon>Gammaproteobacteria</taxon>
        <taxon>Pseudomonadales</taxon>
        <taxon>Pseudomonadaceae</taxon>
        <taxon>Pseudomonas</taxon>
    </lineage>
</organism>
<proteinExistence type="predicted"/>
<comment type="caution">
    <text evidence="1">The sequence shown here is derived from an EMBL/GenBank/DDBJ whole genome shotgun (WGS) entry which is preliminary data.</text>
</comment>
<evidence type="ECO:0000313" key="1">
    <source>
        <dbReference type="EMBL" id="PKI23733.1"/>
    </source>
</evidence>
<gene>
    <name evidence="1" type="ORF">CXB65_11810</name>
</gene>
<sequence>MQVGVLSLWAKNSGPARIAVGHAVKQATRWRAPASPVIAGKPAPTENGATAGRGVYPPGQRRLPQFEPEH</sequence>
<evidence type="ECO:0000313" key="2">
    <source>
        <dbReference type="Proteomes" id="UP000233399"/>
    </source>
</evidence>